<feature type="compositionally biased region" description="Acidic residues" evidence="1">
    <location>
        <begin position="472"/>
        <end position="495"/>
    </location>
</feature>
<dbReference type="PANTHER" id="PTHR12205">
    <property type="entry name" value="CENTROMERE/KINETOCHORE PROTEIN ZW10"/>
    <property type="match status" value="1"/>
</dbReference>
<dbReference type="RefSeq" id="XP_040694765.1">
    <property type="nucleotide sequence ID" value="XM_040834038.1"/>
</dbReference>
<sequence>MAQKASDDDVSQSVLNFVTEGTYPASESVIASEFPASGLAKELELITKAREQVETEISSLSRDIDFDADGWITQAKQLHADIERSRLTAREIVAQHENTKPLELKVEDAAAKVELIETEITFNQAVTDTLEEVQRLCHQLDAGRATLQEGQIMAAIDTLETTERIVKTDSLFTNTNVMNILLENIEGLRQEIVDFLRVRWSEQLAVDKQKGELLVPNNGESSLEDTIAALIRLEILAPANEKFQKDVLCAIVGPILLPSINGYSRGVRIDDTGIHIDPEPSEVSVSGVLDRIASVLGYLRQSLPASILTPFSSFFIPTLASRIIASWLSSAIPTELSSLGEFEETLDHVLKFAQTIESLGWNGQEELVSWVNQAPRLWLTRRRVDSLDQVRKVLAASQGTTKQVERVEKEEVSQADEALLEKAPSDDWDAGWDEETQEGSDKKSAANHEEEDVSAWGLDDEEDEPETKPDVPAEEDDDADDAWGWGDDEVEDQQDDNLQPQITAVAKPVNGKAAAYDAAPREVTLKEQYTVTDIPDSILQIVQQQIADSQAISQPAHPNSRVISSGAGLLALPTLILAMFKATASSFYGLKLNAGQMYLYNDSLYLADQIRSIVEEHQLTRLSSDIDALDKFGKLAYGKEMQTQRTIVTDLLDGVQGFSQCSEQPFLGECENAVSATVDRIRDVYKEWQPILSHSALLQSTGSLVSTVINKIIIDIEDLGDISEPQSQRLVSFCNQVSQLENLFTPETTESGDSVPMTAVYVRNWLKFQYLINILESSLADIKFLWTEGELRLEFSPDEVVDLIEALFAESEYRRKAIADIRRVSRG</sequence>
<dbReference type="InterPro" id="IPR046362">
    <property type="entry name" value="Zw10/DSL1_C_sf"/>
</dbReference>
<dbReference type="EMBL" id="KV878209">
    <property type="protein sequence ID" value="OJJ41089.1"/>
    <property type="molecule type" value="Genomic_DNA"/>
</dbReference>
<name>A0A1L9S1Q9_ASPWE</name>
<dbReference type="STRING" id="1073089.A0A1L9S1Q9"/>
<feature type="compositionally biased region" description="Basic and acidic residues" evidence="1">
    <location>
        <begin position="403"/>
        <end position="412"/>
    </location>
</feature>
<feature type="domain" description="ZW10 C-terminal helical" evidence="2">
    <location>
        <begin position="673"/>
        <end position="821"/>
    </location>
</feature>
<evidence type="ECO:0000313" key="4">
    <source>
        <dbReference type="Proteomes" id="UP000184383"/>
    </source>
</evidence>
<dbReference type="Gene3D" id="1.10.357.150">
    <property type="match status" value="1"/>
</dbReference>
<feature type="compositionally biased region" description="Acidic residues" evidence="1">
    <location>
        <begin position="449"/>
        <end position="465"/>
    </location>
</feature>
<dbReference type="AlphaFoldDB" id="A0A1L9S1Q9"/>
<dbReference type="GO" id="GO:1990423">
    <property type="term" value="C:RZZ complex"/>
    <property type="evidence" value="ECO:0007669"/>
    <property type="project" value="TreeGrafter"/>
</dbReference>
<feature type="region of interest" description="Disordered" evidence="1">
    <location>
        <begin position="398"/>
        <end position="496"/>
    </location>
</feature>
<accession>A0A1L9S1Q9</accession>
<dbReference type="OrthoDB" id="534815at2759"/>
<evidence type="ECO:0000256" key="1">
    <source>
        <dbReference type="SAM" id="MobiDB-lite"/>
    </source>
</evidence>
<protein>
    <recommendedName>
        <fullName evidence="2">ZW10 C-terminal helical domain-containing protein</fullName>
    </recommendedName>
</protein>
<evidence type="ECO:0000313" key="3">
    <source>
        <dbReference type="EMBL" id="OJJ41089.1"/>
    </source>
</evidence>
<dbReference type="Proteomes" id="UP000184383">
    <property type="component" value="Unassembled WGS sequence"/>
</dbReference>
<feature type="compositionally biased region" description="Basic and acidic residues" evidence="1">
    <location>
        <begin position="439"/>
        <end position="448"/>
    </location>
</feature>
<proteinExistence type="predicted"/>
<dbReference type="GO" id="GO:0005737">
    <property type="term" value="C:cytoplasm"/>
    <property type="evidence" value="ECO:0007669"/>
    <property type="project" value="GOC"/>
</dbReference>
<dbReference type="GeneID" id="63749886"/>
<reference evidence="4" key="1">
    <citation type="journal article" date="2017" name="Genome Biol.">
        <title>Comparative genomics reveals high biological diversity and specific adaptations in the industrially and medically important fungal genus Aspergillus.</title>
        <authorList>
            <person name="de Vries R.P."/>
            <person name="Riley R."/>
            <person name="Wiebenga A."/>
            <person name="Aguilar-Osorio G."/>
            <person name="Amillis S."/>
            <person name="Uchima C.A."/>
            <person name="Anderluh G."/>
            <person name="Asadollahi M."/>
            <person name="Askin M."/>
            <person name="Barry K."/>
            <person name="Battaglia E."/>
            <person name="Bayram O."/>
            <person name="Benocci T."/>
            <person name="Braus-Stromeyer S.A."/>
            <person name="Caldana C."/>
            <person name="Canovas D."/>
            <person name="Cerqueira G.C."/>
            <person name="Chen F."/>
            <person name="Chen W."/>
            <person name="Choi C."/>
            <person name="Clum A."/>
            <person name="Dos Santos R.A."/>
            <person name="Damasio A.R."/>
            <person name="Diallinas G."/>
            <person name="Emri T."/>
            <person name="Fekete E."/>
            <person name="Flipphi M."/>
            <person name="Freyberg S."/>
            <person name="Gallo A."/>
            <person name="Gournas C."/>
            <person name="Habgood R."/>
            <person name="Hainaut M."/>
            <person name="Harispe M.L."/>
            <person name="Henrissat B."/>
            <person name="Hilden K.S."/>
            <person name="Hope R."/>
            <person name="Hossain A."/>
            <person name="Karabika E."/>
            <person name="Karaffa L."/>
            <person name="Karanyi Z."/>
            <person name="Krasevec N."/>
            <person name="Kuo A."/>
            <person name="Kusch H."/>
            <person name="LaButti K."/>
            <person name="Lagendijk E.L."/>
            <person name="Lapidus A."/>
            <person name="Levasseur A."/>
            <person name="Lindquist E."/>
            <person name="Lipzen A."/>
            <person name="Logrieco A.F."/>
            <person name="MacCabe A."/>
            <person name="Maekelae M.R."/>
            <person name="Malavazi I."/>
            <person name="Melin P."/>
            <person name="Meyer V."/>
            <person name="Mielnichuk N."/>
            <person name="Miskei M."/>
            <person name="Molnar A.P."/>
            <person name="Mule G."/>
            <person name="Ngan C.Y."/>
            <person name="Orejas M."/>
            <person name="Orosz E."/>
            <person name="Ouedraogo J.P."/>
            <person name="Overkamp K.M."/>
            <person name="Park H.-S."/>
            <person name="Perrone G."/>
            <person name="Piumi F."/>
            <person name="Punt P.J."/>
            <person name="Ram A.F."/>
            <person name="Ramon A."/>
            <person name="Rauscher S."/>
            <person name="Record E."/>
            <person name="Riano-Pachon D.M."/>
            <person name="Robert V."/>
            <person name="Roehrig J."/>
            <person name="Ruller R."/>
            <person name="Salamov A."/>
            <person name="Salih N.S."/>
            <person name="Samson R.A."/>
            <person name="Sandor E."/>
            <person name="Sanguinetti M."/>
            <person name="Schuetze T."/>
            <person name="Sepcic K."/>
            <person name="Shelest E."/>
            <person name="Sherlock G."/>
            <person name="Sophianopoulou V."/>
            <person name="Squina F.M."/>
            <person name="Sun H."/>
            <person name="Susca A."/>
            <person name="Todd R.B."/>
            <person name="Tsang A."/>
            <person name="Unkles S.E."/>
            <person name="van de Wiele N."/>
            <person name="van Rossen-Uffink D."/>
            <person name="Oliveira J.V."/>
            <person name="Vesth T.C."/>
            <person name="Visser J."/>
            <person name="Yu J.-H."/>
            <person name="Zhou M."/>
            <person name="Andersen M.R."/>
            <person name="Archer D.B."/>
            <person name="Baker S.E."/>
            <person name="Benoit I."/>
            <person name="Brakhage A.A."/>
            <person name="Braus G.H."/>
            <person name="Fischer R."/>
            <person name="Frisvad J.C."/>
            <person name="Goldman G.H."/>
            <person name="Houbraken J."/>
            <person name="Oakley B."/>
            <person name="Pocsi I."/>
            <person name="Scazzocchio C."/>
            <person name="Seiboth B."/>
            <person name="vanKuyk P.A."/>
            <person name="Wortman J."/>
            <person name="Dyer P.S."/>
            <person name="Grigoriev I.V."/>
        </authorList>
    </citation>
    <scope>NUCLEOTIDE SEQUENCE [LARGE SCALE GENOMIC DNA]</scope>
    <source>
        <strain evidence="4">DTO 134E9</strain>
    </source>
</reference>
<dbReference type="GO" id="GO:0007094">
    <property type="term" value="P:mitotic spindle assembly checkpoint signaling"/>
    <property type="evidence" value="ECO:0007669"/>
    <property type="project" value="TreeGrafter"/>
</dbReference>
<dbReference type="FunFam" id="1.10.357.150:FF:000004">
    <property type="entry name" value="Centromere/kinetochore protein zw10 homolog"/>
    <property type="match status" value="1"/>
</dbReference>
<evidence type="ECO:0000259" key="2">
    <source>
        <dbReference type="Pfam" id="PF22766"/>
    </source>
</evidence>
<dbReference type="Pfam" id="PF22766">
    <property type="entry name" value="ZW10_C2"/>
    <property type="match status" value="1"/>
</dbReference>
<dbReference type="InterPro" id="IPR055148">
    <property type="entry name" value="ZW10_C_2"/>
</dbReference>
<dbReference type="GO" id="GO:0006888">
    <property type="term" value="P:endoplasmic reticulum to Golgi vesicle-mediated transport"/>
    <property type="evidence" value="ECO:0007669"/>
    <property type="project" value="TreeGrafter"/>
</dbReference>
<keyword evidence="4" id="KW-1185">Reference proteome</keyword>
<organism evidence="3 4">
    <name type="scientific">Aspergillus wentii DTO 134E9</name>
    <dbReference type="NCBI Taxonomy" id="1073089"/>
    <lineage>
        <taxon>Eukaryota</taxon>
        <taxon>Fungi</taxon>
        <taxon>Dikarya</taxon>
        <taxon>Ascomycota</taxon>
        <taxon>Pezizomycotina</taxon>
        <taxon>Eurotiomycetes</taxon>
        <taxon>Eurotiomycetidae</taxon>
        <taxon>Eurotiales</taxon>
        <taxon>Aspergillaceae</taxon>
        <taxon>Aspergillus</taxon>
        <taxon>Aspergillus subgen. Cremei</taxon>
    </lineage>
</organism>
<feature type="compositionally biased region" description="Acidic residues" evidence="1">
    <location>
        <begin position="426"/>
        <end position="438"/>
    </location>
</feature>
<gene>
    <name evidence="3" type="ORF">ASPWEDRAFT_34571</name>
</gene>
<dbReference type="PANTHER" id="PTHR12205:SF0">
    <property type="entry name" value="CENTROMERE_KINETOCHORE PROTEIN ZW10 HOMOLOG"/>
    <property type="match status" value="1"/>
</dbReference>
<dbReference type="VEuPathDB" id="FungiDB:ASPWEDRAFT_34571"/>